<feature type="binding site" evidence="7">
    <location>
        <position position="123"/>
    </location>
    <ligand>
        <name>S-adenosyl-L-methionine</name>
        <dbReference type="ChEBI" id="CHEBI:59789"/>
    </ligand>
</feature>
<dbReference type="RefSeq" id="WP_121102260.1">
    <property type="nucleotide sequence ID" value="NZ_RBII01000002.1"/>
</dbReference>
<evidence type="ECO:0000256" key="6">
    <source>
        <dbReference type="ARBA" id="ARBA00022694"/>
    </source>
</evidence>
<comment type="function">
    <text evidence="2 7">Catalyzes the formation of N(7)-methylguanine at position 46 (m7G46) in tRNA.</text>
</comment>
<evidence type="ECO:0000256" key="3">
    <source>
        <dbReference type="ARBA" id="ARBA00022603"/>
    </source>
</evidence>
<dbReference type="EC" id="2.1.1.33" evidence="7"/>
<dbReference type="Gene3D" id="3.40.50.150">
    <property type="entry name" value="Vaccinia Virus protein VP39"/>
    <property type="match status" value="1"/>
</dbReference>
<reference evidence="8 9" key="1">
    <citation type="submission" date="2018-10" db="EMBL/GenBank/DDBJ databases">
        <title>Genomic Encyclopedia of Type Strains, Phase IV (KMG-IV): sequencing the most valuable type-strain genomes for metagenomic binning, comparative biology and taxonomic classification.</title>
        <authorList>
            <person name="Goeker M."/>
        </authorList>
    </citation>
    <scope>NUCLEOTIDE SEQUENCE [LARGE SCALE GENOMIC DNA]</scope>
    <source>
        <strain evidence="8 9">DSM 22008</strain>
    </source>
</reference>
<keyword evidence="9" id="KW-1185">Reference proteome</keyword>
<dbReference type="PANTHER" id="PTHR23417:SF14">
    <property type="entry name" value="PENTACOTRIPEPTIDE-REPEAT REGION OF PRORP DOMAIN-CONTAINING PROTEIN"/>
    <property type="match status" value="1"/>
</dbReference>
<dbReference type="NCBIfam" id="TIGR00091">
    <property type="entry name" value="tRNA (guanosine(46)-N7)-methyltransferase TrmB"/>
    <property type="match status" value="1"/>
</dbReference>
<comment type="similarity">
    <text evidence="7">Belongs to the class I-like SAM-binding methyltransferase superfamily. TrmB family.</text>
</comment>
<dbReference type="SUPFAM" id="SSF53335">
    <property type="entry name" value="S-adenosyl-L-methionine-dependent methyltransferases"/>
    <property type="match status" value="1"/>
</dbReference>
<dbReference type="GO" id="GO:0043527">
    <property type="term" value="C:tRNA methyltransferase complex"/>
    <property type="evidence" value="ECO:0007669"/>
    <property type="project" value="TreeGrafter"/>
</dbReference>
<gene>
    <name evidence="7" type="primary">trmB</name>
    <name evidence="8" type="ORF">DES40_2294</name>
</gene>
<comment type="catalytic activity">
    <reaction evidence="1 7">
        <text>guanosine(46) in tRNA + S-adenosyl-L-methionine = N(7)-methylguanosine(46) in tRNA + S-adenosyl-L-homocysteine</text>
        <dbReference type="Rhea" id="RHEA:42708"/>
        <dbReference type="Rhea" id="RHEA-COMP:10188"/>
        <dbReference type="Rhea" id="RHEA-COMP:10189"/>
        <dbReference type="ChEBI" id="CHEBI:57856"/>
        <dbReference type="ChEBI" id="CHEBI:59789"/>
        <dbReference type="ChEBI" id="CHEBI:74269"/>
        <dbReference type="ChEBI" id="CHEBI:74480"/>
        <dbReference type="EC" id="2.1.1.33"/>
    </reaction>
</comment>
<dbReference type="OrthoDB" id="9802090at2"/>
<evidence type="ECO:0000256" key="1">
    <source>
        <dbReference type="ARBA" id="ARBA00000142"/>
    </source>
</evidence>
<evidence type="ECO:0000313" key="8">
    <source>
        <dbReference type="EMBL" id="RKQ69493.1"/>
    </source>
</evidence>
<dbReference type="GO" id="GO:0008176">
    <property type="term" value="F:tRNA (guanine(46)-N7)-methyltransferase activity"/>
    <property type="evidence" value="ECO:0007669"/>
    <property type="project" value="UniProtKB-UniRule"/>
</dbReference>
<dbReference type="HAMAP" id="MF_01057">
    <property type="entry name" value="tRNA_methyltr_TrmB"/>
    <property type="match status" value="1"/>
</dbReference>
<dbReference type="InterPro" id="IPR003358">
    <property type="entry name" value="tRNA_(Gua-N-7)_MeTrfase_Trmb"/>
</dbReference>
<keyword evidence="4 7" id="KW-0808">Transferase</keyword>
<feature type="binding site" evidence="7">
    <location>
        <begin position="219"/>
        <end position="222"/>
    </location>
    <ligand>
        <name>substrate</name>
    </ligand>
</feature>
<accession>A0A420WET6</accession>
<dbReference type="Proteomes" id="UP000282211">
    <property type="component" value="Unassembled WGS sequence"/>
</dbReference>
<dbReference type="EMBL" id="RBII01000002">
    <property type="protein sequence ID" value="RKQ69493.1"/>
    <property type="molecule type" value="Genomic_DNA"/>
</dbReference>
<evidence type="ECO:0000313" key="9">
    <source>
        <dbReference type="Proteomes" id="UP000282211"/>
    </source>
</evidence>
<feature type="binding site" evidence="7">
    <location>
        <position position="71"/>
    </location>
    <ligand>
        <name>S-adenosyl-L-methionine</name>
        <dbReference type="ChEBI" id="CHEBI:59789"/>
    </ligand>
</feature>
<sequence length="240" mass="27953">MTHSESSNPSKPQSSDRKIYFRDKDRFRTFGRAKGRPLSPKQLDMMETHFPKLEWDVKDGHSKINKPLWLEIGFGGADHLLHQGRNNPDIHLLGAEPFLNGVVKAVDGIITDNTSNISIHHGDVRDVLAALPNASLEKVFVLFPDPWRKTRHHKRRLINEAFLNEIHRVLKPGHEFRFASDIIHYVDWTITRIHKHGGFEWPATSKDDWRVPPADWCPTRYEAKAKREGRECHYFTFIRK</sequence>
<dbReference type="InterPro" id="IPR029063">
    <property type="entry name" value="SAM-dependent_MTases_sf"/>
</dbReference>
<feature type="binding site" evidence="7">
    <location>
        <position position="96"/>
    </location>
    <ligand>
        <name>S-adenosyl-L-methionine</name>
        <dbReference type="ChEBI" id="CHEBI:59789"/>
    </ligand>
</feature>
<dbReference type="InterPro" id="IPR055361">
    <property type="entry name" value="tRNA_methyltr_TrmB_bact"/>
</dbReference>
<protein>
    <recommendedName>
        <fullName evidence="7">tRNA (guanine-N(7)-)-methyltransferase</fullName>
        <ecNumber evidence="7">2.1.1.33</ecNumber>
    </recommendedName>
    <alternativeName>
        <fullName evidence="7">tRNA (guanine(46)-N(7))-methyltransferase</fullName>
    </alternativeName>
    <alternativeName>
        <fullName evidence="7">tRNA(m7G46)-methyltransferase</fullName>
    </alternativeName>
</protein>
<dbReference type="PROSITE" id="PS51625">
    <property type="entry name" value="SAM_MT_TRMB"/>
    <property type="match status" value="1"/>
</dbReference>
<name>A0A420WET6_9PROT</name>
<comment type="caution">
    <text evidence="8">The sequence shown here is derived from an EMBL/GenBank/DDBJ whole genome shotgun (WGS) entry which is preliminary data.</text>
</comment>
<proteinExistence type="inferred from homology"/>
<dbReference type="InParanoid" id="A0A420WET6"/>
<dbReference type="Pfam" id="PF02390">
    <property type="entry name" value="Methyltransf_4"/>
    <property type="match status" value="1"/>
</dbReference>
<comment type="caution">
    <text evidence="7">Lacks conserved residue(s) required for the propagation of feature annotation.</text>
</comment>
<organism evidence="8 9">
    <name type="scientific">Litorimonas taeanensis</name>
    <dbReference type="NCBI Taxonomy" id="568099"/>
    <lineage>
        <taxon>Bacteria</taxon>
        <taxon>Pseudomonadati</taxon>
        <taxon>Pseudomonadota</taxon>
        <taxon>Alphaproteobacteria</taxon>
        <taxon>Maricaulales</taxon>
        <taxon>Robiginitomaculaceae</taxon>
    </lineage>
</organism>
<keyword evidence="3 7" id="KW-0489">Methyltransferase</keyword>
<dbReference type="PANTHER" id="PTHR23417">
    <property type="entry name" value="3-DEOXY-D-MANNO-OCTULOSONIC-ACID TRANSFERASE/TRNA GUANINE-N 7 - -METHYLTRANSFERASE"/>
    <property type="match status" value="1"/>
</dbReference>
<feature type="binding site" evidence="7">
    <location>
        <position position="149"/>
    </location>
    <ligand>
        <name>substrate</name>
    </ligand>
</feature>
<evidence type="ECO:0000256" key="5">
    <source>
        <dbReference type="ARBA" id="ARBA00022691"/>
    </source>
</evidence>
<evidence type="ECO:0000256" key="2">
    <source>
        <dbReference type="ARBA" id="ARBA00003015"/>
    </source>
</evidence>
<feature type="binding site" evidence="7">
    <location>
        <position position="181"/>
    </location>
    <ligand>
        <name>substrate</name>
    </ligand>
</feature>
<feature type="binding site" evidence="7">
    <location>
        <position position="145"/>
    </location>
    <ligand>
        <name>S-adenosyl-L-methionine</name>
        <dbReference type="ChEBI" id="CHEBI:59789"/>
    </ligand>
</feature>
<evidence type="ECO:0000256" key="4">
    <source>
        <dbReference type="ARBA" id="ARBA00022679"/>
    </source>
</evidence>
<evidence type="ECO:0000256" key="7">
    <source>
        <dbReference type="HAMAP-Rule" id="MF_01057"/>
    </source>
</evidence>
<comment type="pathway">
    <text evidence="7">tRNA modification; N(7)-methylguanine-tRNA biosynthesis.</text>
</comment>
<dbReference type="FunCoup" id="A0A420WET6">
    <property type="interactions" value="332"/>
</dbReference>
<keyword evidence="6 7" id="KW-0819">tRNA processing</keyword>
<dbReference type="UniPathway" id="UPA00989"/>
<keyword evidence="5 7" id="KW-0949">S-adenosyl-L-methionine</keyword>
<dbReference type="AlphaFoldDB" id="A0A420WET6"/>